<protein>
    <submittedName>
        <fullName evidence="2">Class I SAM-dependent methyltransferase</fullName>
    </submittedName>
</protein>
<dbReference type="SUPFAM" id="SSF53335">
    <property type="entry name" value="S-adenosyl-L-methionine-dependent methyltransferases"/>
    <property type="match status" value="1"/>
</dbReference>
<accession>A0ABQ0AJN1</accession>
<dbReference type="PANTHER" id="PTHR12843:SF5">
    <property type="entry name" value="EEF1A LYSINE METHYLTRANSFERASE 2"/>
    <property type="match status" value="1"/>
</dbReference>
<sequence>MGQGAYHWDRIYEARKTESVSWFQSDPRPSLRAIALCGGQALSIIDIGGGSSRLAGALMEQRRHDVTVLDLSKRVLTLARVRLGADRRKVAWIAKDVTRWQPHRQWDIWHDRAVFRFLTEDQDRQAYLQALGAAVPHKGHVVLAGCAPDGLQSQLGESYDLLHSWVEAHGTPTGQAQAFTWCVFQKL</sequence>
<reference evidence="2 3" key="1">
    <citation type="submission" date="2024-04" db="EMBL/GenBank/DDBJ databases">
        <title>Draft genome sequence of Pseudophaeobacter arcticus NBRC 116598.</title>
        <authorList>
            <person name="Miyakawa T."/>
            <person name="Kusuya Y."/>
            <person name="Miura T."/>
        </authorList>
    </citation>
    <scope>NUCLEOTIDE SEQUENCE [LARGE SCALE GENOMIC DNA]</scope>
    <source>
        <strain evidence="2 3">SU-CL00105</strain>
    </source>
</reference>
<evidence type="ECO:0000313" key="3">
    <source>
        <dbReference type="Proteomes" id="UP001441944"/>
    </source>
</evidence>
<evidence type="ECO:0000259" key="1">
    <source>
        <dbReference type="Pfam" id="PF13649"/>
    </source>
</evidence>
<dbReference type="Gene3D" id="3.40.50.150">
    <property type="entry name" value="Vaccinia Virus protein VP39"/>
    <property type="match status" value="1"/>
</dbReference>
<gene>
    <name evidence="2" type="ORF">NBRC116598_14880</name>
</gene>
<organism evidence="2 3">
    <name type="scientific">Pseudophaeobacter arcticus</name>
    <dbReference type="NCBI Taxonomy" id="385492"/>
    <lineage>
        <taxon>Bacteria</taxon>
        <taxon>Pseudomonadati</taxon>
        <taxon>Pseudomonadota</taxon>
        <taxon>Alphaproteobacteria</taxon>
        <taxon>Rhodobacterales</taxon>
        <taxon>Paracoccaceae</taxon>
        <taxon>Pseudophaeobacter</taxon>
    </lineage>
</organism>
<keyword evidence="2" id="KW-0808">Transferase</keyword>
<dbReference type="Proteomes" id="UP001441944">
    <property type="component" value="Unassembled WGS sequence"/>
</dbReference>
<keyword evidence="2" id="KW-0489">Methyltransferase</keyword>
<name>A0ABQ0AJN1_9RHOB</name>
<dbReference type="InterPro" id="IPR029063">
    <property type="entry name" value="SAM-dependent_MTases_sf"/>
</dbReference>
<dbReference type="Pfam" id="PF13649">
    <property type="entry name" value="Methyltransf_25"/>
    <property type="match status" value="1"/>
</dbReference>
<proteinExistence type="predicted"/>
<dbReference type="PANTHER" id="PTHR12843">
    <property type="entry name" value="PROTEIN-LYSINE N-METHYLTRANSFERASE METTL10"/>
    <property type="match status" value="1"/>
</dbReference>
<dbReference type="EMBL" id="BAABWU010000004">
    <property type="protein sequence ID" value="GAA6196044.1"/>
    <property type="molecule type" value="Genomic_DNA"/>
</dbReference>
<dbReference type="CDD" id="cd02440">
    <property type="entry name" value="AdoMet_MTases"/>
    <property type="match status" value="1"/>
</dbReference>
<dbReference type="GO" id="GO:0032259">
    <property type="term" value="P:methylation"/>
    <property type="evidence" value="ECO:0007669"/>
    <property type="project" value="UniProtKB-KW"/>
</dbReference>
<dbReference type="GO" id="GO:0008168">
    <property type="term" value="F:methyltransferase activity"/>
    <property type="evidence" value="ECO:0007669"/>
    <property type="project" value="UniProtKB-KW"/>
</dbReference>
<evidence type="ECO:0000313" key="2">
    <source>
        <dbReference type="EMBL" id="GAA6196044.1"/>
    </source>
</evidence>
<comment type="caution">
    <text evidence="2">The sequence shown here is derived from an EMBL/GenBank/DDBJ whole genome shotgun (WGS) entry which is preliminary data.</text>
</comment>
<dbReference type="InterPro" id="IPR041698">
    <property type="entry name" value="Methyltransf_25"/>
</dbReference>
<keyword evidence="3" id="KW-1185">Reference proteome</keyword>
<feature type="domain" description="Methyltransferase" evidence="1">
    <location>
        <begin position="44"/>
        <end position="133"/>
    </location>
</feature>